<protein>
    <recommendedName>
        <fullName evidence="10">Proline--tRNA ligase</fullName>
        <ecNumber evidence="10">6.1.1.15</ecNumber>
    </recommendedName>
    <alternativeName>
        <fullName evidence="10">Prolyl-tRNA synthetase</fullName>
        <shortName evidence="10">ProRS</shortName>
    </alternativeName>
</protein>
<dbReference type="InterPro" id="IPR036754">
    <property type="entry name" value="YbaK/aa-tRNA-synt-asso_dom_sf"/>
</dbReference>
<feature type="domain" description="Aminoacyl-transfer RNA synthetases class-II family profile" evidence="11">
    <location>
        <begin position="33"/>
        <end position="474"/>
    </location>
</feature>
<evidence type="ECO:0000256" key="3">
    <source>
        <dbReference type="ARBA" id="ARBA00022490"/>
    </source>
</evidence>
<dbReference type="EC" id="6.1.1.15" evidence="10"/>
<dbReference type="GO" id="GO:0004827">
    <property type="term" value="F:proline-tRNA ligase activity"/>
    <property type="evidence" value="ECO:0007669"/>
    <property type="project" value="UniProtKB-EC"/>
</dbReference>
<dbReference type="InterPro" id="IPR044140">
    <property type="entry name" value="ProRS_anticodon_short"/>
</dbReference>
<evidence type="ECO:0000259" key="11">
    <source>
        <dbReference type="PROSITE" id="PS50862"/>
    </source>
</evidence>
<dbReference type="InterPro" id="IPR036621">
    <property type="entry name" value="Anticodon-bd_dom_sf"/>
</dbReference>
<keyword evidence="13" id="KW-1185">Reference proteome</keyword>
<comment type="function">
    <text evidence="10">Catalyzes the attachment of proline to tRNA(Pro) in a two-step reaction: proline is first activated by ATP to form Pro-AMP and then transferred to the acceptor end of tRNA(Pro). As ProRS can inadvertently accommodate and process non-cognate amino acids such as alanine and cysteine, to avoid such errors it has two additional distinct editing activities against alanine. One activity is designated as 'pretransfer' editing and involves the tRNA(Pro)-independent hydrolysis of activated Ala-AMP. The other activity is designated 'posttransfer' editing and involves deacylation of mischarged Ala-tRNA(Pro). The misacylated Cys-tRNA(Pro) is not edited by ProRS.</text>
</comment>
<dbReference type="HAMAP" id="MF_01569">
    <property type="entry name" value="Pro_tRNA_synth_type1"/>
    <property type="match status" value="1"/>
</dbReference>
<evidence type="ECO:0000313" key="13">
    <source>
        <dbReference type="Proteomes" id="UP001360424"/>
    </source>
</evidence>
<dbReference type="Pfam" id="PF03129">
    <property type="entry name" value="HGTP_anticodon"/>
    <property type="match status" value="1"/>
</dbReference>
<proteinExistence type="inferred from homology"/>
<dbReference type="NCBIfam" id="NF006625">
    <property type="entry name" value="PRK09194.1"/>
    <property type="match status" value="1"/>
</dbReference>
<dbReference type="InterPro" id="IPR033730">
    <property type="entry name" value="ProRS_core_prok"/>
</dbReference>
<evidence type="ECO:0000256" key="5">
    <source>
        <dbReference type="ARBA" id="ARBA00022741"/>
    </source>
</evidence>
<keyword evidence="8 10" id="KW-0030">Aminoacyl-tRNA synthetase</keyword>
<dbReference type="Pfam" id="PF00587">
    <property type="entry name" value="tRNA-synt_2b"/>
    <property type="match status" value="1"/>
</dbReference>
<dbReference type="Pfam" id="PF04073">
    <property type="entry name" value="tRNA_edit"/>
    <property type="match status" value="1"/>
</dbReference>
<accession>A0ABZ2GZ99</accession>
<comment type="subcellular location">
    <subcellularLocation>
        <location evidence="1 10">Cytoplasm</location>
    </subcellularLocation>
</comment>
<evidence type="ECO:0000256" key="6">
    <source>
        <dbReference type="ARBA" id="ARBA00022840"/>
    </source>
</evidence>
<dbReference type="InterPro" id="IPR002314">
    <property type="entry name" value="aa-tRNA-synt_IIb"/>
</dbReference>
<dbReference type="InterPro" id="IPR006195">
    <property type="entry name" value="aa-tRNA-synth_II"/>
</dbReference>
<dbReference type="InterPro" id="IPR023717">
    <property type="entry name" value="Pro-tRNA-Synthase_IIa_type1"/>
</dbReference>
<dbReference type="PANTHER" id="PTHR42753:SF2">
    <property type="entry name" value="PROLINE--TRNA LIGASE"/>
    <property type="match status" value="1"/>
</dbReference>
<evidence type="ECO:0000256" key="9">
    <source>
        <dbReference type="ARBA" id="ARBA00047671"/>
    </source>
</evidence>
<evidence type="ECO:0000256" key="10">
    <source>
        <dbReference type="HAMAP-Rule" id="MF_01569"/>
    </source>
</evidence>
<dbReference type="InterPro" id="IPR050062">
    <property type="entry name" value="Pro-tRNA_synthetase"/>
</dbReference>
<evidence type="ECO:0000256" key="7">
    <source>
        <dbReference type="ARBA" id="ARBA00022917"/>
    </source>
</evidence>
<dbReference type="NCBIfam" id="TIGR00409">
    <property type="entry name" value="proS_fam_II"/>
    <property type="match status" value="1"/>
</dbReference>
<evidence type="ECO:0000313" key="12">
    <source>
        <dbReference type="EMBL" id="WWR12126.1"/>
    </source>
</evidence>
<organism evidence="12 13">
    <name type="scientific">Candidatus Legionella polyplacis</name>
    <dbReference type="NCBI Taxonomy" id="2005262"/>
    <lineage>
        <taxon>Bacteria</taxon>
        <taxon>Pseudomonadati</taxon>
        <taxon>Pseudomonadota</taxon>
        <taxon>Gammaproteobacteria</taxon>
        <taxon>Legionellales</taxon>
        <taxon>Legionellaceae</taxon>
        <taxon>Legionella</taxon>
    </lineage>
</organism>
<dbReference type="InterPro" id="IPR002316">
    <property type="entry name" value="Pro-tRNA-ligase_IIa"/>
</dbReference>
<evidence type="ECO:0000256" key="2">
    <source>
        <dbReference type="ARBA" id="ARBA00011738"/>
    </source>
</evidence>
<comment type="similarity">
    <text evidence="10">Belongs to the class-II aminoacyl-tRNA synthetase family. ProS type 1 subfamily.</text>
</comment>
<name>A0ABZ2GZ99_9GAMM</name>
<dbReference type="InterPro" id="IPR007214">
    <property type="entry name" value="YbaK/aa-tRNA-synth-assoc-dom"/>
</dbReference>
<dbReference type="Gene3D" id="3.40.50.800">
    <property type="entry name" value="Anticodon-binding domain"/>
    <property type="match status" value="1"/>
</dbReference>
<dbReference type="PROSITE" id="PS50862">
    <property type="entry name" value="AA_TRNA_LIGASE_II"/>
    <property type="match status" value="1"/>
</dbReference>
<dbReference type="EMBL" id="CP135136">
    <property type="protein sequence ID" value="WWR12126.1"/>
    <property type="molecule type" value="Genomic_DNA"/>
</dbReference>
<comment type="subunit">
    <text evidence="2 10">Homodimer.</text>
</comment>
<dbReference type="SUPFAM" id="SSF55826">
    <property type="entry name" value="YbaK/ProRS associated domain"/>
    <property type="match status" value="1"/>
</dbReference>
<dbReference type="CDD" id="cd00861">
    <property type="entry name" value="ProRS_anticodon_short"/>
    <property type="match status" value="1"/>
</dbReference>
<reference evidence="12" key="1">
    <citation type="submission" date="2023-09" db="EMBL/GenBank/DDBJ databases">
        <title>Genomes of two closely related lineages of the louse Polyplax serrata with different host specificities.</title>
        <authorList>
            <person name="Martinu J."/>
            <person name="Tarabai H."/>
            <person name="Stefka J."/>
            <person name="Hypsa V."/>
        </authorList>
    </citation>
    <scope>NUCLEOTIDE SEQUENCE [LARGE SCALE GENOMIC DNA]</scope>
    <source>
        <strain evidence="12">HR10_N</strain>
    </source>
</reference>
<evidence type="ECO:0000256" key="8">
    <source>
        <dbReference type="ARBA" id="ARBA00023146"/>
    </source>
</evidence>
<comment type="domain">
    <text evidence="10">Consists of three domains: the N-terminal catalytic domain, the editing domain and the C-terminal anticodon-binding domain.</text>
</comment>
<dbReference type="InterPro" id="IPR045864">
    <property type="entry name" value="aa-tRNA-synth_II/BPL/LPL"/>
</dbReference>
<dbReference type="PRINTS" id="PR01046">
    <property type="entry name" value="TRNASYNTHPRO"/>
</dbReference>
<dbReference type="SUPFAM" id="SSF52954">
    <property type="entry name" value="Class II aaRS ABD-related"/>
    <property type="match status" value="1"/>
</dbReference>
<keyword evidence="3 10" id="KW-0963">Cytoplasm</keyword>
<comment type="catalytic activity">
    <reaction evidence="9 10">
        <text>tRNA(Pro) + L-proline + ATP = L-prolyl-tRNA(Pro) + AMP + diphosphate</text>
        <dbReference type="Rhea" id="RHEA:14305"/>
        <dbReference type="Rhea" id="RHEA-COMP:9700"/>
        <dbReference type="Rhea" id="RHEA-COMP:9702"/>
        <dbReference type="ChEBI" id="CHEBI:30616"/>
        <dbReference type="ChEBI" id="CHEBI:33019"/>
        <dbReference type="ChEBI" id="CHEBI:60039"/>
        <dbReference type="ChEBI" id="CHEBI:78442"/>
        <dbReference type="ChEBI" id="CHEBI:78532"/>
        <dbReference type="ChEBI" id="CHEBI:456215"/>
        <dbReference type="EC" id="6.1.1.15"/>
    </reaction>
</comment>
<dbReference type="InterPro" id="IPR004500">
    <property type="entry name" value="Pro-tRNA-synth_IIa_bac-type"/>
</dbReference>
<dbReference type="CDD" id="cd00779">
    <property type="entry name" value="ProRS_core_prok"/>
    <property type="match status" value="1"/>
</dbReference>
<gene>
    <name evidence="10" type="primary">proS</name>
    <name evidence="12" type="ORF">RQL38_00590</name>
</gene>
<dbReference type="InterPro" id="IPR004154">
    <property type="entry name" value="Anticodon-bd"/>
</dbReference>
<dbReference type="Gene3D" id="3.30.930.10">
    <property type="entry name" value="Bira Bifunctional Protein, Domain 2"/>
    <property type="match status" value="2"/>
</dbReference>
<evidence type="ECO:0000256" key="1">
    <source>
        <dbReference type="ARBA" id="ARBA00004496"/>
    </source>
</evidence>
<keyword evidence="4 10" id="KW-0436">Ligase</keyword>
<dbReference type="RefSeq" id="WP_338521765.1">
    <property type="nucleotide sequence ID" value="NZ_CP135136.1"/>
</dbReference>
<dbReference type="Proteomes" id="UP001360424">
    <property type="component" value="Chromosome"/>
</dbReference>
<keyword evidence="7 10" id="KW-0648">Protein biosynthesis</keyword>
<keyword evidence="5 10" id="KW-0547">Nucleotide-binding</keyword>
<evidence type="ECO:0000256" key="4">
    <source>
        <dbReference type="ARBA" id="ARBA00022598"/>
    </source>
</evidence>
<dbReference type="SUPFAM" id="SSF55681">
    <property type="entry name" value="Class II aaRS and biotin synthetases"/>
    <property type="match status" value="1"/>
</dbReference>
<dbReference type="PANTHER" id="PTHR42753">
    <property type="entry name" value="MITOCHONDRIAL RIBOSOME PROTEIN L39/PROLYL-TRNA LIGASE FAMILY MEMBER"/>
    <property type="match status" value="1"/>
</dbReference>
<sequence length="576" mass="67182">MRISKWFLSTNKNPINNKENISYQLMIKSGIIRKISTGLYTWMPLGLKILQKIKNLIRKEMNKNYAIEILMPILQPSTLWKQTGRWNIFGNQLMKLKNNHYKEYCLSPTHEEIITKLIKHELKSYKQLPIIFYQIQNKFRDEIRPRFGTIRTQEFIMKDAYSFHLNNECLKKTYKIMRETYCNIFNKLKLNYRIVKANNGNIGGNISHEFQILTNIGEDIIIYSNSSNYAANLEQATDLKSSTKYYQSTIKSNINYYNNNKTNKKIFKITSNNEISIFLKTKKEKIVKTFIAEGKNSPFIALILKENDELNLTKAEKHPLIKSPIKLIEESTIKKIFNTLPCFLGPINLKIPIIVDYHALMVKDFICGANEINKFYLNVKWGKDVHYNDVYDLRKVQVGDLSPDGKGKLKSCKGIEIAHIFQIGNKYSKILNAKILNKNHKLTNLVMGCYGLGISRMIAAIIEQFHDENGIIWPFEIAPFQIVIIPINAHQSNLIKTISENIYQQLIKENWDVLLDDRNEKPGILFMDHDLIGIPHHLIISKKNIKNNLIEYKSRKNKEKHLIPIDNIIQFIKTLK</sequence>
<keyword evidence="6 10" id="KW-0067">ATP-binding</keyword>